<organism evidence="2 3">
    <name type="scientific">Aspergillus keveii</name>
    <dbReference type="NCBI Taxonomy" id="714993"/>
    <lineage>
        <taxon>Eukaryota</taxon>
        <taxon>Fungi</taxon>
        <taxon>Dikarya</taxon>
        <taxon>Ascomycota</taxon>
        <taxon>Pezizomycotina</taxon>
        <taxon>Eurotiomycetes</taxon>
        <taxon>Eurotiomycetidae</taxon>
        <taxon>Eurotiales</taxon>
        <taxon>Aspergillaceae</taxon>
        <taxon>Aspergillus</taxon>
        <taxon>Aspergillus subgen. Nidulantes</taxon>
    </lineage>
</organism>
<dbReference type="Proteomes" id="UP001610563">
    <property type="component" value="Unassembled WGS sequence"/>
</dbReference>
<evidence type="ECO:0000313" key="3">
    <source>
        <dbReference type="Proteomes" id="UP001610563"/>
    </source>
</evidence>
<evidence type="ECO:0000256" key="1">
    <source>
        <dbReference type="SAM" id="Phobius"/>
    </source>
</evidence>
<keyword evidence="1" id="KW-0812">Transmembrane</keyword>
<dbReference type="EMBL" id="JBFTWV010000008">
    <property type="protein sequence ID" value="KAL2799404.1"/>
    <property type="molecule type" value="Genomic_DNA"/>
</dbReference>
<reference evidence="2 3" key="1">
    <citation type="submission" date="2024-07" db="EMBL/GenBank/DDBJ databases">
        <title>Section-level genome sequencing and comparative genomics of Aspergillus sections Usti and Cavernicolus.</title>
        <authorList>
            <consortium name="Lawrence Berkeley National Laboratory"/>
            <person name="Nybo J.L."/>
            <person name="Vesth T.C."/>
            <person name="Theobald S."/>
            <person name="Frisvad J.C."/>
            <person name="Larsen T.O."/>
            <person name="Kjaerboelling I."/>
            <person name="Rothschild-Mancinelli K."/>
            <person name="Lyhne E.K."/>
            <person name="Kogle M.E."/>
            <person name="Barry K."/>
            <person name="Clum A."/>
            <person name="Na H."/>
            <person name="Ledsgaard L."/>
            <person name="Lin J."/>
            <person name="Lipzen A."/>
            <person name="Kuo A."/>
            <person name="Riley R."/>
            <person name="Mondo S."/>
            <person name="Labutti K."/>
            <person name="Haridas S."/>
            <person name="Pangalinan J."/>
            <person name="Salamov A.A."/>
            <person name="Simmons B.A."/>
            <person name="Magnuson J.K."/>
            <person name="Chen J."/>
            <person name="Drula E."/>
            <person name="Henrissat B."/>
            <person name="Wiebenga A."/>
            <person name="Lubbers R.J."/>
            <person name="Gomes A.C."/>
            <person name="Makela M.R."/>
            <person name="Stajich J."/>
            <person name="Grigoriev I.V."/>
            <person name="Mortensen U.H."/>
            <person name="De Vries R.P."/>
            <person name="Baker S.E."/>
            <person name="Andersen M.R."/>
        </authorList>
    </citation>
    <scope>NUCLEOTIDE SEQUENCE [LARGE SCALE GENOMIC DNA]</scope>
    <source>
        <strain evidence="2 3">CBS 209.92</strain>
    </source>
</reference>
<sequence length="94" mass="10844">MPMPTPLAFPLAENQHEFVYPLRTAFIWDHSCISTIYIIFCMTMPVYDDAYRKCDAKSDILRTFQIRMTKGLQQAGSHLPHGQRLERRVSGILG</sequence>
<protein>
    <submittedName>
        <fullName evidence="2">Uncharacterized protein</fullName>
    </submittedName>
</protein>
<keyword evidence="1" id="KW-0472">Membrane</keyword>
<accession>A0ABR4GK15</accession>
<keyword evidence="1" id="KW-1133">Transmembrane helix</keyword>
<comment type="caution">
    <text evidence="2">The sequence shown here is derived from an EMBL/GenBank/DDBJ whole genome shotgun (WGS) entry which is preliminary data.</text>
</comment>
<feature type="non-terminal residue" evidence="2">
    <location>
        <position position="94"/>
    </location>
</feature>
<evidence type="ECO:0000313" key="2">
    <source>
        <dbReference type="EMBL" id="KAL2799404.1"/>
    </source>
</evidence>
<gene>
    <name evidence="2" type="ORF">BJX66DRAFT_293718</name>
</gene>
<feature type="transmembrane region" description="Helical" evidence="1">
    <location>
        <begin position="25"/>
        <end position="47"/>
    </location>
</feature>
<name>A0ABR4GK15_9EURO</name>
<keyword evidence="3" id="KW-1185">Reference proteome</keyword>
<proteinExistence type="predicted"/>